<evidence type="ECO:0000256" key="4">
    <source>
        <dbReference type="PROSITE-ProRule" id="PRU00023"/>
    </source>
</evidence>
<dbReference type="SUPFAM" id="SSF48403">
    <property type="entry name" value="Ankyrin repeat"/>
    <property type="match status" value="3"/>
</dbReference>
<dbReference type="Pfam" id="PF12796">
    <property type="entry name" value="Ank_2"/>
    <property type="match status" value="4"/>
</dbReference>
<dbReference type="Gene3D" id="3.40.50.1820">
    <property type="entry name" value="alpha/beta hydrolase"/>
    <property type="match status" value="1"/>
</dbReference>
<dbReference type="Pfam" id="PF24883">
    <property type="entry name" value="NPHP3_N"/>
    <property type="match status" value="1"/>
</dbReference>
<dbReference type="SUPFAM" id="SSF53474">
    <property type="entry name" value="alpha/beta-Hydrolases"/>
    <property type="match status" value="1"/>
</dbReference>
<keyword evidence="2" id="KW-0677">Repeat</keyword>
<evidence type="ECO:0000256" key="5">
    <source>
        <dbReference type="SAM" id="MobiDB-lite"/>
    </source>
</evidence>
<dbReference type="InterPro" id="IPR056884">
    <property type="entry name" value="NPHP3-like_N"/>
</dbReference>
<dbReference type="InterPro" id="IPR027417">
    <property type="entry name" value="P-loop_NTPase"/>
</dbReference>
<dbReference type="PANTHER" id="PTHR24161">
    <property type="entry name" value="ANK_REP_REGION DOMAIN-CONTAINING PROTEIN-RELATED"/>
    <property type="match status" value="1"/>
</dbReference>
<dbReference type="Pfam" id="PF13637">
    <property type="entry name" value="Ank_4"/>
    <property type="match status" value="1"/>
</dbReference>
<organism evidence="7 8">
    <name type="scientific">Cladorrhinum samala</name>
    <dbReference type="NCBI Taxonomy" id="585594"/>
    <lineage>
        <taxon>Eukaryota</taxon>
        <taxon>Fungi</taxon>
        <taxon>Dikarya</taxon>
        <taxon>Ascomycota</taxon>
        <taxon>Pezizomycotina</taxon>
        <taxon>Sordariomycetes</taxon>
        <taxon>Sordariomycetidae</taxon>
        <taxon>Sordariales</taxon>
        <taxon>Podosporaceae</taxon>
        <taxon>Cladorrhinum</taxon>
    </lineage>
</organism>
<sequence>MAGTQDQNTPISSEGMTVVYAPGANEKPNLDVVFVHGFTGHPETTWTHKKGDPKGSSDPKGASDSPDAVSEPPAKSRKFGFLSTPHSQNKNSHKSPVYWPRDLLPETLPNARILTYGYDTHLRHKLVGPPVNTSSVYDIAKNLLIELEAERRADPSRPLLFIVHSLGGVLVKEALRQSEAFQTRQAHLGIAFKATIGIIFFGTPHGGADPRGLCAHVAERIIKAFGVSVNEHVVAAILPSSERLKELTDEFNPTIQRQGWLIHSFQEGLGVLALGGAKVVEDSSSYLHLPEVEIAQRIGRNHMDICRFAGKTDVEYRKVVAAVTRIFTDAKHKADHLPKEKRTTVSEDITEKLLISLKFYQTDSRQESIRLAHGKTCTWILKKQEYLDWLNPDKLPTHHGFLWMKGKPGCGKSTLMKFTLRRFQRMKRNGNSTIIYFFFNARGAELEKTTKGMYRSLLSQMLEKLPHLQHLFDAERFGGWKARDDYEWSVPLLEELFADAILGLGDDPVTCFIDALDECDEKQIRAMVSLFQDIGEKAVSKGIQFRIFFASRYYPEITMHTCLSLELDGQEGHTQDIDAYINSQLKAGNDQTKLELREKSSGIFMWVVLVVDILNTEKDKGTPPSMINKKLKKIPGDLRQLFHSILTRDSQDCEELLLCIQWLLFTRSPLQPVQLYFGLLSGIDPEILAAWDSDETPMADIERYIRNISKGLAESTKSKNSVVQFIHESVRDFLLKENGLREVWSNLSQNFEAQSHERLKQSCSAYLKLDVSGSLGLGDAQLPKASSKDGAALRERTTKQFPFLEYATNNIFWHAEAAHVGGVQQGEFVETYARGTWFKSWLGLHNIVERHDSRRYRNTLDTSLVYVLAELNLPNLIKLCPEPARSCFAEEKERYGTPLLAALATQSHDTADLFMEYLVNLQPALAREQLLSVGQWRSQAKRIELSRDFTVTYQRSIVSYAIEHGDGVLTRLLFKAGSIDINKLDKAGRTLLSYAAEKGHLDIVNFLLENGAKPDLTGRYCPSPLLWAIEYNQREVVNVLLKGEVEIEMLHIWWPYLGFHKGFRTIEVGRKGNESDTFDWRTALSWAAEKGHVEIARLLVERGADTSSGQGLDPILCAALKEQTQCVELFLDMGFDIEPRDYLGRTPLHLAAENLHDNCVKVILERGGHIISVDSSCETQFDEPGGDRARGATELMPRNEVTAESKDTSGAVTSVLTNNKAGEKSVNRLLQNGVDGEAEGHGERYAGDALRGGENLLPMEVMRTPARAVKVDPDSRDKNGRSPLSYAAEVGAEKVVLYLLNTGKVDPNSRDKNGRSPLSYAAEVGAEKVVLYLLATGKVEVNSRDNHGRNPLSHAASAEAQSIVKNFLETGMVDAESKDRDGRSCLSYAAGAGHENIFHCLLSNGRVEINSRDKDGRSPLSYASEWHKANIIKHLIGDDRVEVDSKDTMGRTPLSYACQNFYGSNIEAVKLLLGTGKVNVNSKDNEGMTPFTRAISRGSPAAVRLLLDTDKVYLSLLDAKGNSTLSLAAGLLYREEGNSIWSMKDERRQILNMIKEYIAEQTARLTSDMQPQCF</sequence>
<dbReference type="EC" id="2.3.1.225" evidence="1"/>
<accession>A0AAV9I101</accession>
<evidence type="ECO:0000313" key="8">
    <source>
        <dbReference type="Proteomes" id="UP001321749"/>
    </source>
</evidence>
<feature type="repeat" description="ANK" evidence="4">
    <location>
        <begin position="1079"/>
        <end position="1111"/>
    </location>
</feature>
<comment type="caution">
    <text evidence="7">The sequence shown here is derived from an EMBL/GenBank/DDBJ whole genome shotgun (WGS) entry which is preliminary data.</text>
</comment>
<evidence type="ECO:0000313" key="7">
    <source>
        <dbReference type="EMBL" id="KAK4466758.1"/>
    </source>
</evidence>
<reference evidence="7" key="2">
    <citation type="submission" date="2023-06" db="EMBL/GenBank/DDBJ databases">
        <authorList>
            <consortium name="Lawrence Berkeley National Laboratory"/>
            <person name="Mondo S.J."/>
            <person name="Hensen N."/>
            <person name="Bonometti L."/>
            <person name="Westerberg I."/>
            <person name="Brannstrom I.O."/>
            <person name="Guillou S."/>
            <person name="Cros-Aarteil S."/>
            <person name="Calhoun S."/>
            <person name="Haridas S."/>
            <person name="Kuo A."/>
            <person name="Pangilinan J."/>
            <person name="Riley R."/>
            <person name="Labutti K."/>
            <person name="Andreopoulos B."/>
            <person name="Lipzen A."/>
            <person name="Chen C."/>
            <person name="Yanf M."/>
            <person name="Daum C."/>
            <person name="Ng V."/>
            <person name="Clum A."/>
            <person name="Steindorff A."/>
            <person name="Ohm R."/>
            <person name="Martin F."/>
            <person name="Silar P."/>
            <person name="Natvig D."/>
            <person name="Lalanne C."/>
            <person name="Gautier V."/>
            <person name="Ament-Velasquez S.L."/>
            <person name="Kruys A."/>
            <person name="Hutchinson M.I."/>
            <person name="Powell A.J."/>
            <person name="Barry K."/>
            <person name="Miller A.N."/>
            <person name="Grigoriev I.V."/>
            <person name="Debuchy R."/>
            <person name="Gladieux P."/>
            <person name="Thoren M.H."/>
            <person name="Johannesson H."/>
        </authorList>
    </citation>
    <scope>NUCLEOTIDE SEQUENCE</scope>
    <source>
        <strain evidence="7">PSN324</strain>
    </source>
</reference>
<dbReference type="PANTHER" id="PTHR24161:SF85">
    <property type="entry name" value="PALMITOYLTRANSFERASE HIP14"/>
    <property type="match status" value="1"/>
</dbReference>
<feature type="repeat" description="ANK" evidence="4">
    <location>
        <begin position="1279"/>
        <end position="1312"/>
    </location>
</feature>
<dbReference type="PROSITE" id="PS50297">
    <property type="entry name" value="ANK_REP_REGION"/>
    <property type="match status" value="5"/>
</dbReference>
<evidence type="ECO:0000259" key="6">
    <source>
        <dbReference type="Pfam" id="PF24883"/>
    </source>
</evidence>
<dbReference type="Gene3D" id="3.40.50.300">
    <property type="entry name" value="P-loop containing nucleotide triphosphate hydrolases"/>
    <property type="match status" value="1"/>
</dbReference>
<gene>
    <name evidence="7" type="ORF">QBC42DRAFT_258876</name>
</gene>
<keyword evidence="3 4" id="KW-0040">ANK repeat</keyword>
<feature type="repeat" description="ANK" evidence="4">
    <location>
        <begin position="1143"/>
        <end position="1175"/>
    </location>
</feature>
<evidence type="ECO:0000256" key="3">
    <source>
        <dbReference type="ARBA" id="ARBA00023043"/>
    </source>
</evidence>
<feature type="region of interest" description="Disordered" evidence="5">
    <location>
        <begin position="41"/>
        <end position="97"/>
    </location>
</feature>
<dbReference type="Proteomes" id="UP001321749">
    <property type="component" value="Unassembled WGS sequence"/>
</dbReference>
<evidence type="ECO:0000256" key="1">
    <source>
        <dbReference type="ARBA" id="ARBA00012210"/>
    </source>
</evidence>
<dbReference type="InterPro" id="IPR002110">
    <property type="entry name" value="Ankyrin_rpt"/>
</dbReference>
<dbReference type="InterPro" id="IPR036770">
    <property type="entry name" value="Ankyrin_rpt-contain_sf"/>
</dbReference>
<proteinExistence type="predicted"/>
<feature type="repeat" description="ANK" evidence="4">
    <location>
        <begin position="987"/>
        <end position="1019"/>
    </location>
</feature>
<reference evidence="7" key="1">
    <citation type="journal article" date="2023" name="Mol. Phylogenet. Evol.">
        <title>Genome-scale phylogeny and comparative genomics of the fungal order Sordariales.</title>
        <authorList>
            <person name="Hensen N."/>
            <person name="Bonometti L."/>
            <person name="Westerberg I."/>
            <person name="Brannstrom I.O."/>
            <person name="Guillou S."/>
            <person name="Cros-Aarteil S."/>
            <person name="Calhoun S."/>
            <person name="Haridas S."/>
            <person name="Kuo A."/>
            <person name="Mondo S."/>
            <person name="Pangilinan J."/>
            <person name="Riley R."/>
            <person name="LaButti K."/>
            <person name="Andreopoulos B."/>
            <person name="Lipzen A."/>
            <person name="Chen C."/>
            <person name="Yan M."/>
            <person name="Daum C."/>
            <person name="Ng V."/>
            <person name="Clum A."/>
            <person name="Steindorff A."/>
            <person name="Ohm R.A."/>
            <person name="Martin F."/>
            <person name="Silar P."/>
            <person name="Natvig D.O."/>
            <person name="Lalanne C."/>
            <person name="Gautier V."/>
            <person name="Ament-Velasquez S.L."/>
            <person name="Kruys A."/>
            <person name="Hutchinson M.I."/>
            <person name="Powell A.J."/>
            <person name="Barry K."/>
            <person name="Miller A.N."/>
            <person name="Grigoriev I.V."/>
            <person name="Debuchy R."/>
            <person name="Gladieux P."/>
            <person name="Hiltunen Thoren M."/>
            <person name="Johannesson H."/>
        </authorList>
    </citation>
    <scope>NUCLEOTIDE SEQUENCE</scope>
    <source>
        <strain evidence="7">PSN324</strain>
    </source>
</reference>
<name>A0AAV9I101_9PEZI</name>
<keyword evidence="8" id="KW-1185">Reference proteome</keyword>
<dbReference type="InterPro" id="IPR029058">
    <property type="entry name" value="AB_hydrolase_fold"/>
</dbReference>
<dbReference type="EMBL" id="MU864930">
    <property type="protein sequence ID" value="KAK4466758.1"/>
    <property type="molecule type" value="Genomic_DNA"/>
</dbReference>
<evidence type="ECO:0000256" key="2">
    <source>
        <dbReference type="ARBA" id="ARBA00022737"/>
    </source>
</evidence>
<feature type="repeat" description="ANK" evidence="4">
    <location>
        <begin position="1313"/>
        <end position="1346"/>
    </location>
</feature>
<protein>
    <recommendedName>
        <fullName evidence="1">protein S-acyltransferase</fullName>
        <ecNumber evidence="1">2.3.1.225</ecNumber>
    </recommendedName>
</protein>
<dbReference type="SUPFAM" id="SSF52540">
    <property type="entry name" value="P-loop containing nucleoside triphosphate hydrolases"/>
    <property type="match status" value="1"/>
</dbReference>
<dbReference type="SMART" id="SM00248">
    <property type="entry name" value="ANK"/>
    <property type="match status" value="14"/>
</dbReference>
<feature type="domain" description="Nephrocystin 3-like N-terminal" evidence="6">
    <location>
        <begin position="376"/>
        <end position="552"/>
    </location>
</feature>
<dbReference type="PROSITE" id="PS50088">
    <property type="entry name" value="ANK_REPEAT"/>
    <property type="match status" value="5"/>
</dbReference>
<dbReference type="Gene3D" id="1.25.40.20">
    <property type="entry name" value="Ankyrin repeat-containing domain"/>
    <property type="match status" value="3"/>
</dbReference>